<protein>
    <submittedName>
        <fullName evidence="1">Uncharacterized protein</fullName>
    </submittedName>
</protein>
<organism evidence="1 2">
    <name type="scientific">Candidatus Zambryskibacteria bacterium CG22_combo_CG10-13_8_21_14_all_42_17</name>
    <dbReference type="NCBI Taxonomy" id="1975118"/>
    <lineage>
        <taxon>Bacteria</taxon>
        <taxon>Candidatus Zambryskiibacteriota</taxon>
    </lineage>
</organism>
<evidence type="ECO:0000313" key="2">
    <source>
        <dbReference type="Proteomes" id="UP000229794"/>
    </source>
</evidence>
<dbReference type="EMBL" id="PCST01000041">
    <property type="protein sequence ID" value="PIP55454.1"/>
    <property type="molecule type" value="Genomic_DNA"/>
</dbReference>
<comment type="caution">
    <text evidence="1">The sequence shown here is derived from an EMBL/GenBank/DDBJ whole genome shotgun (WGS) entry which is preliminary data.</text>
</comment>
<evidence type="ECO:0000313" key="1">
    <source>
        <dbReference type="EMBL" id="PIP55454.1"/>
    </source>
</evidence>
<name>A0A2H0BCV7_9BACT</name>
<dbReference type="Proteomes" id="UP000229794">
    <property type="component" value="Unassembled WGS sequence"/>
</dbReference>
<reference evidence="1 2" key="1">
    <citation type="submission" date="2017-09" db="EMBL/GenBank/DDBJ databases">
        <title>Depth-based differentiation of microbial function through sediment-hosted aquifers and enrichment of novel symbionts in the deep terrestrial subsurface.</title>
        <authorList>
            <person name="Probst A.J."/>
            <person name="Ladd B."/>
            <person name="Jarett J.K."/>
            <person name="Geller-Mcgrath D.E."/>
            <person name="Sieber C.M."/>
            <person name="Emerson J.B."/>
            <person name="Anantharaman K."/>
            <person name="Thomas B.C."/>
            <person name="Malmstrom R."/>
            <person name="Stieglmeier M."/>
            <person name="Klingl A."/>
            <person name="Woyke T."/>
            <person name="Ryan C.M."/>
            <person name="Banfield J.F."/>
        </authorList>
    </citation>
    <scope>NUCLEOTIDE SEQUENCE [LARGE SCALE GENOMIC DNA]</scope>
    <source>
        <strain evidence="1">CG22_combo_CG10-13_8_21_14_all_42_17</strain>
    </source>
</reference>
<sequence length="143" mass="16034">MEKHFSLTILCVLVLIGYMVPSSISSREREAVPLQRGIRVQVTHTCTEYARIYQAGVDNLELILEIMGVTPMTIAFEPAFESDRWITLTLQSMQDGKVVGTYITTFSLEYGDSTIVRSWYIGNNFSGGGGGYGHWSSPCRYSY</sequence>
<accession>A0A2H0BCV7</accession>
<dbReference type="AlphaFoldDB" id="A0A2H0BCV7"/>
<proteinExistence type="predicted"/>
<gene>
    <name evidence="1" type="ORF">COX06_03115</name>
</gene>